<dbReference type="SUPFAM" id="SSF109998">
    <property type="entry name" value="Triger factor/SurA peptide-binding domain-like"/>
    <property type="match status" value="1"/>
</dbReference>
<evidence type="ECO:0000313" key="15">
    <source>
        <dbReference type="Proteomes" id="UP000177187"/>
    </source>
</evidence>
<proteinExistence type="inferred from homology"/>
<reference evidence="14 15" key="1">
    <citation type="journal article" date="2016" name="Nat. Commun.">
        <title>Thousands of microbial genomes shed light on interconnected biogeochemical processes in an aquifer system.</title>
        <authorList>
            <person name="Anantharaman K."/>
            <person name="Brown C.T."/>
            <person name="Hug L.A."/>
            <person name="Sharon I."/>
            <person name="Castelle C.J."/>
            <person name="Probst A.J."/>
            <person name="Thomas B.C."/>
            <person name="Singh A."/>
            <person name="Wilkins M.J."/>
            <person name="Karaoz U."/>
            <person name="Brodie E.L."/>
            <person name="Williams K.H."/>
            <person name="Hubbard S.S."/>
            <person name="Banfield J.F."/>
        </authorList>
    </citation>
    <scope>NUCLEOTIDE SEQUENCE [LARGE SCALE GENOMIC DNA]</scope>
</reference>
<keyword evidence="4" id="KW-0812">Transmembrane</keyword>
<evidence type="ECO:0000256" key="7">
    <source>
        <dbReference type="ARBA" id="ARBA00023186"/>
    </source>
</evidence>
<dbReference type="GO" id="GO:0003755">
    <property type="term" value="F:peptidyl-prolyl cis-trans isomerase activity"/>
    <property type="evidence" value="ECO:0007669"/>
    <property type="project" value="UniProtKB-KW"/>
</dbReference>
<dbReference type="Pfam" id="PF00639">
    <property type="entry name" value="Rotamase"/>
    <property type="match status" value="1"/>
</dbReference>
<evidence type="ECO:0000256" key="1">
    <source>
        <dbReference type="ARBA" id="ARBA00004382"/>
    </source>
</evidence>
<keyword evidence="3" id="KW-0997">Cell inner membrane</keyword>
<evidence type="ECO:0000259" key="13">
    <source>
        <dbReference type="PROSITE" id="PS50198"/>
    </source>
</evidence>
<keyword evidence="11" id="KW-0413">Isomerase</keyword>
<dbReference type="InterPro" id="IPR052029">
    <property type="entry name" value="PpiD_chaperone"/>
</dbReference>
<dbReference type="InterPro" id="IPR000297">
    <property type="entry name" value="PPIase_PpiC"/>
</dbReference>
<dbReference type="InterPro" id="IPR027304">
    <property type="entry name" value="Trigger_fact/SurA_dom_sf"/>
</dbReference>
<comment type="caution">
    <text evidence="14">The sequence shown here is derived from an EMBL/GenBank/DDBJ whole genome shotgun (WGS) entry which is preliminary data.</text>
</comment>
<feature type="compositionally biased region" description="Low complexity" evidence="12">
    <location>
        <begin position="668"/>
        <end position="678"/>
    </location>
</feature>
<evidence type="ECO:0000256" key="5">
    <source>
        <dbReference type="ARBA" id="ARBA00022989"/>
    </source>
</evidence>
<dbReference type="EMBL" id="MFAF01000093">
    <property type="protein sequence ID" value="OGD74780.1"/>
    <property type="molecule type" value="Genomic_DNA"/>
</dbReference>
<dbReference type="Gene3D" id="1.10.4030.10">
    <property type="entry name" value="Porin chaperone SurA, peptide-binding domain"/>
    <property type="match status" value="1"/>
</dbReference>
<evidence type="ECO:0000313" key="14">
    <source>
        <dbReference type="EMBL" id="OGD74780.1"/>
    </source>
</evidence>
<dbReference type="STRING" id="1817816.A2Y64_06115"/>
<feature type="region of interest" description="Disordered" evidence="12">
    <location>
        <begin position="664"/>
        <end position="685"/>
    </location>
</feature>
<keyword evidence="11" id="KW-0697">Rotamase</keyword>
<organism evidence="14 15">
    <name type="scientific">Candidatus Coatesbacteria bacterium RBG_13_66_14</name>
    <dbReference type="NCBI Taxonomy" id="1817816"/>
    <lineage>
        <taxon>Bacteria</taxon>
        <taxon>Candidatus Coatesiibacteriota</taxon>
    </lineage>
</organism>
<evidence type="ECO:0000256" key="11">
    <source>
        <dbReference type="PROSITE-ProRule" id="PRU00278"/>
    </source>
</evidence>
<dbReference type="PANTHER" id="PTHR47529">
    <property type="entry name" value="PEPTIDYL-PROLYL CIS-TRANS ISOMERASE D"/>
    <property type="match status" value="1"/>
</dbReference>
<evidence type="ECO:0000256" key="4">
    <source>
        <dbReference type="ARBA" id="ARBA00022692"/>
    </source>
</evidence>
<dbReference type="PANTHER" id="PTHR47529:SF1">
    <property type="entry name" value="PERIPLASMIC CHAPERONE PPID"/>
    <property type="match status" value="1"/>
</dbReference>
<keyword evidence="6" id="KW-0472">Membrane</keyword>
<dbReference type="Proteomes" id="UP000177187">
    <property type="component" value="Unassembled WGS sequence"/>
</dbReference>
<comment type="similarity">
    <text evidence="8">Belongs to the PpiD chaperone family.</text>
</comment>
<keyword evidence="2" id="KW-1003">Cell membrane</keyword>
<comment type="subcellular location">
    <subcellularLocation>
        <location evidence="1">Cell inner membrane</location>
        <topology evidence="1">Single-pass type II membrane protein</topology>
        <orientation evidence="1">Periplasmic side</orientation>
    </subcellularLocation>
</comment>
<evidence type="ECO:0000256" key="10">
    <source>
        <dbReference type="ARBA" id="ARBA00042775"/>
    </source>
</evidence>
<name>A0A1F5F590_9BACT</name>
<dbReference type="PROSITE" id="PS50198">
    <property type="entry name" value="PPIC_PPIASE_2"/>
    <property type="match status" value="1"/>
</dbReference>
<dbReference type="Gene3D" id="3.10.50.40">
    <property type="match status" value="1"/>
</dbReference>
<evidence type="ECO:0000256" key="6">
    <source>
        <dbReference type="ARBA" id="ARBA00023136"/>
    </source>
</evidence>
<protein>
    <recommendedName>
        <fullName evidence="9">Periplasmic chaperone PpiD</fullName>
    </recommendedName>
    <alternativeName>
        <fullName evidence="10">Periplasmic folding chaperone</fullName>
    </alternativeName>
</protein>
<evidence type="ECO:0000256" key="9">
    <source>
        <dbReference type="ARBA" id="ARBA00040743"/>
    </source>
</evidence>
<gene>
    <name evidence="14" type="ORF">A2Y64_06115</name>
</gene>
<evidence type="ECO:0000256" key="12">
    <source>
        <dbReference type="SAM" id="MobiDB-lite"/>
    </source>
</evidence>
<feature type="domain" description="PpiC" evidence="13">
    <location>
        <begin position="275"/>
        <end position="383"/>
    </location>
</feature>
<evidence type="ECO:0000256" key="8">
    <source>
        <dbReference type="ARBA" id="ARBA00038408"/>
    </source>
</evidence>
<dbReference type="Pfam" id="PF13624">
    <property type="entry name" value="SurA_N_3"/>
    <property type="match status" value="1"/>
</dbReference>
<evidence type="ECO:0000256" key="3">
    <source>
        <dbReference type="ARBA" id="ARBA00022519"/>
    </source>
</evidence>
<sequence length="685" mass="76200">MVMRAMREKMRPILWIAIIGFLGTIVFAWGMGSTQGGGCQKSPVVLVVNGEEVPYYEYYQLAEGLFRRYVANERSRMGDFYDPSVEPVLREVAGQDAIELLIEDYVVRQQAGEWGLGITEEEISQTIEQAPYFRGENGAFDRGLYEAFLHDQGTNDDEYRLTLGRQLLVEKVHSIVFDAVYVPEPMVRAEFLDSNQFASADFARISYGDFVGDVVLAEAEVRAYYDAHPEEFMAPAQVTVDYIALNFDDLYAKVELTEENLLAYYEQVKDEETSAGRIHVRHILFITPPDADEKTVEAARVKAAAVIERLNGGADFEKIFDEYSQAPVPTDAEPSVVAEDLGFFGPGEMVPEFEEAAYALESGATSPEPVRTAYGWHVIRRESDVPTFAQMRPELENRLRMDQALSAMDKFQGTLSVALSEGKNLAEAAALIPGVEVQRAGPFAQDAIIVDAKIGRFNQFRDAAFKLEPGQVSGILARTHEDPTDPDAVFKHDFYVLSVVERTSEKPYPFEEVRGRVEAKVLNSKAWDLAEKHAGELATLARSVGLDRAALELGDRVVSADQITRNGNIPDLGTAPVAARTAFEIQPGQLSGVVRDRDGFYIVRGRNVSEPSPQAYGQRLEGLRLDMTTVIKNTFYRAWVDSLVAQAEVENHLEEILSELAKRHAEAEQAAQEQEPAPDMGGYGY</sequence>
<accession>A0A1F5F590</accession>
<evidence type="ECO:0000256" key="2">
    <source>
        <dbReference type="ARBA" id="ARBA00022475"/>
    </source>
</evidence>
<dbReference type="GO" id="GO:0005886">
    <property type="term" value="C:plasma membrane"/>
    <property type="evidence" value="ECO:0007669"/>
    <property type="project" value="UniProtKB-SubCell"/>
</dbReference>
<dbReference type="SUPFAM" id="SSF54534">
    <property type="entry name" value="FKBP-like"/>
    <property type="match status" value="1"/>
</dbReference>
<dbReference type="AlphaFoldDB" id="A0A1F5F590"/>
<dbReference type="InterPro" id="IPR046357">
    <property type="entry name" value="PPIase_dom_sf"/>
</dbReference>
<keyword evidence="7" id="KW-0143">Chaperone</keyword>
<keyword evidence="5" id="KW-1133">Transmembrane helix</keyword>